<evidence type="ECO:0000256" key="11">
    <source>
        <dbReference type="ARBA" id="ARBA00023125"/>
    </source>
</evidence>
<comment type="subcellular location">
    <subcellularLocation>
        <location evidence="2">Mitochondrion matrix</location>
        <location evidence="2">Mitochondrion nucleoid</location>
    </subcellularLocation>
</comment>
<gene>
    <name evidence="16" type="ORF">AFUS01_LOCUS1392</name>
</gene>
<evidence type="ECO:0000313" key="16">
    <source>
        <dbReference type="EMBL" id="CAG7661336.1"/>
    </source>
</evidence>
<keyword evidence="6" id="KW-0808">Transferase</keyword>
<sequence>MSLNPIWARASKRKYFVRNRLCGQLYKCIHSPDVTTTSIDKPIVFDSPFPVNTEKVGRDKLIRKEAEAKVVKNVCNIQMISDELHKQIFPNVSRTANLDVRKLSSVKQHLESHHLWGQSVSTAPEINIPLPLLEGDNIDSHFREIAEKQTRVYRNGLEKIVKGIPAKPSNWVFREGWTKYSENIEPQAVPYPEGDAFVFDIEVCQDTGQVPTLAVAVSPDAWYSWCSTTLVDGLDRSADSPIRLEELIPFDTCKSEGPETSKFWKPKIIIGHNVCYDRARIKEQYFLQDTKTRFLDTMSMHIAVSGITSFQRALKLTAKKNANNDQADPSRDITAFEWNETSSLNNLKDVYQLYCKGSEIQKEERNIFVTGKIPEIRRNFQSLASYCARDVEATHEILVKLLPLFLERFPHPVTFAGTLEMGTTYLPINESWTKYIQNSDKKFDDMQKEVKSILMQKAKEALSLLDGERYKNDPWLWDLDWKIPREQRNKNSKLTEIPAGSPKWYRSLFYKVGEEDYQPGPAKISTAMRVVPKLLRLCWFGCPLYHSKTGGWGFLVKKVESANLQGVRYNDPGCSETLGGTEENIVVSQFPYKQWEAIWDNNRKILEKKYDLGRSANTVKKAGAEMKDKSAELVQDLRDFVKGLDALTTLGLRTSISKKSRSDLTASAPHPLCEFRPLPHKDGGSYRVGNPLAKDFLNKIEDNILTSADGGDVANKVVTASKMLTYWRNNRDRIRGQIAVWLKTRESSKSRIQDDSTTSGTVGAILPQVVVSGTLTRRAVEPTWMTASNAYIDRVGSELKGFVQAPDGYHFVGADVDSQELWIASVIGDSNFAAVHGCTAIGWMTLQGNKSAGTDMHSKTASLIGIDRDQAKVLNYGRIYGAGVRFAERLLLQFNPKMSPENARTKSRAMYSMTKGQHKYLLNTAGQELAQNVDRFREKAGEPLTRQELNYLLRNLQHPQNEYMDLVDKIIWDGGTESHMFNRLEEIAQHETPETPILHCQISRSLVPATVQEDFMTSRVNWVVQSSAVDYLHLMLTSMRWLFEKYNIDGRFAISVHDEVRYLVASKDKYRAALALQITNLFTRAMCSHQLGMNDLPQSVAFFSCVDIDKVLRKEVTQDCKTPSNPDGLWKGHGIPNGEALNIYELLKKTGSTLKHEEY</sequence>
<accession>A0A8J2JD06</accession>
<evidence type="ECO:0000256" key="8">
    <source>
        <dbReference type="ARBA" id="ARBA00022705"/>
    </source>
</evidence>
<comment type="similarity">
    <text evidence="3">Belongs to the DNA polymerase type-A family.</text>
</comment>
<keyword evidence="7" id="KW-0548">Nucleotidyltransferase</keyword>
<dbReference type="InterPro" id="IPR041336">
    <property type="entry name" value="DNApol_Exo"/>
</dbReference>
<evidence type="ECO:0000313" key="17">
    <source>
        <dbReference type="Proteomes" id="UP000708208"/>
    </source>
</evidence>
<dbReference type="FunFam" id="3.30.420.390:FF:000001">
    <property type="entry name" value="DNA polymerase gamma, catalytic subunit"/>
    <property type="match status" value="1"/>
</dbReference>
<evidence type="ECO:0000256" key="12">
    <source>
        <dbReference type="ARBA" id="ARBA00023128"/>
    </source>
</evidence>
<keyword evidence="12" id="KW-0496">Mitochondrion</keyword>
<protein>
    <recommendedName>
        <fullName evidence="5">DNA polymerase subunit gamma-1</fullName>
        <ecNumber evidence="4">2.7.7.7</ecNumber>
    </recommendedName>
    <alternativeName>
        <fullName evidence="14">Mitochondrial DNA polymerase catalytic subunit</fullName>
    </alternativeName>
</protein>
<dbReference type="InterPro" id="IPR002297">
    <property type="entry name" value="DNA-dir_DNA_pol_A_mt"/>
</dbReference>
<evidence type="ECO:0000256" key="4">
    <source>
        <dbReference type="ARBA" id="ARBA00012417"/>
    </source>
</evidence>
<dbReference type="GO" id="GO:0005760">
    <property type="term" value="C:gamma DNA polymerase complex"/>
    <property type="evidence" value="ECO:0007669"/>
    <property type="project" value="InterPro"/>
</dbReference>
<evidence type="ECO:0000256" key="1">
    <source>
        <dbReference type="ARBA" id="ARBA00001946"/>
    </source>
</evidence>
<evidence type="ECO:0000256" key="9">
    <source>
        <dbReference type="ARBA" id="ARBA00022842"/>
    </source>
</evidence>
<reference evidence="16" key="1">
    <citation type="submission" date="2021-06" db="EMBL/GenBank/DDBJ databases">
        <authorList>
            <person name="Hodson N. C."/>
            <person name="Mongue J. A."/>
            <person name="Jaron S. K."/>
        </authorList>
    </citation>
    <scope>NUCLEOTIDE SEQUENCE</scope>
</reference>
<dbReference type="InterPro" id="IPR019760">
    <property type="entry name" value="DNA-dir_DNA_pol_A_CS"/>
</dbReference>
<feature type="domain" description="DNA-directed DNA polymerase family A palm" evidence="15">
    <location>
        <begin position="796"/>
        <end position="1068"/>
    </location>
</feature>
<keyword evidence="8" id="KW-0235">DNA replication</keyword>
<dbReference type="SMART" id="SM00482">
    <property type="entry name" value="POLAc"/>
    <property type="match status" value="1"/>
</dbReference>
<dbReference type="GO" id="GO:0003887">
    <property type="term" value="F:DNA-directed DNA polymerase activity"/>
    <property type="evidence" value="ECO:0007669"/>
    <property type="project" value="UniProtKB-KW"/>
</dbReference>
<evidence type="ECO:0000256" key="7">
    <source>
        <dbReference type="ARBA" id="ARBA00022695"/>
    </source>
</evidence>
<evidence type="ECO:0000256" key="5">
    <source>
        <dbReference type="ARBA" id="ARBA00015350"/>
    </source>
</evidence>
<dbReference type="EC" id="2.7.7.7" evidence="4"/>
<dbReference type="GO" id="GO:0006264">
    <property type="term" value="P:mitochondrial DNA replication"/>
    <property type="evidence" value="ECO:0007669"/>
    <property type="project" value="TreeGrafter"/>
</dbReference>
<dbReference type="OrthoDB" id="5588663at2759"/>
<evidence type="ECO:0000256" key="14">
    <source>
        <dbReference type="ARBA" id="ARBA00031966"/>
    </source>
</evidence>
<evidence type="ECO:0000256" key="10">
    <source>
        <dbReference type="ARBA" id="ARBA00022932"/>
    </source>
</evidence>
<dbReference type="GO" id="GO:0042645">
    <property type="term" value="C:mitochondrial nucleoid"/>
    <property type="evidence" value="ECO:0007669"/>
    <property type="project" value="UniProtKB-SubCell"/>
</dbReference>
<keyword evidence="9" id="KW-0460">Magnesium</keyword>
<evidence type="ECO:0000256" key="13">
    <source>
        <dbReference type="ARBA" id="ARBA00023271"/>
    </source>
</evidence>
<evidence type="ECO:0000256" key="6">
    <source>
        <dbReference type="ARBA" id="ARBA00022679"/>
    </source>
</evidence>
<name>A0A8J2JD06_9HEXA</name>
<dbReference type="EMBL" id="CAJVCH010007643">
    <property type="protein sequence ID" value="CAG7661336.1"/>
    <property type="molecule type" value="Genomic_DNA"/>
</dbReference>
<dbReference type="Proteomes" id="UP000708208">
    <property type="component" value="Unassembled WGS sequence"/>
</dbReference>
<dbReference type="InterPro" id="IPR001098">
    <property type="entry name" value="DNA-dir_DNA_pol_A_palm_dom"/>
</dbReference>
<dbReference type="Pfam" id="PF18136">
    <property type="entry name" value="DNApol_Exo"/>
    <property type="match status" value="1"/>
</dbReference>
<proteinExistence type="inferred from homology"/>
<dbReference type="PANTHER" id="PTHR10267">
    <property type="entry name" value="DNA POLYMERASE SUBUNIT GAMMA-1"/>
    <property type="match status" value="1"/>
</dbReference>
<comment type="caution">
    <text evidence="16">The sequence shown here is derived from an EMBL/GenBank/DDBJ whole genome shotgun (WGS) entry which is preliminary data.</text>
</comment>
<dbReference type="FunFam" id="3.30.420.390:FF:000002">
    <property type="entry name" value="DNA polymerase gamma, catalytic subunit"/>
    <property type="match status" value="1"/>
</dbReference>
<evidence type="ECO:0000259" key="15">
    <source>
        <dbReference type="SMART" id="SM00482"/>
    </source>
</evidence>
<dbReference type="PROSITE" id="PS00447">
    <property type="entry name" value="DNA_POLYMERASE_A"/>
    <property type="match status" value="1"/>
</dbReference>
<keyword evidence="13" id="KW-1135">Mitochondrion nucleoid</keyword>
<keyword evidence="10" id="KW-0239">DNA-directed DNA polymerase</keyword>
<keyword evidence="17" id="KW-1185">Reference proteome</keyword>
<dbReference type="GO" id="GO:0003677">
    <property type="term" value="F:DNA binding"/>
    <property type="evidence" value="ECO:0007669"/>
    <property type="project" value="UniProtKB-KW"/>
</dbReference>
<dbReference type="PANTHER" id="PTHR10267:SF0">
    <property type="entry name" value="DNA POLYMERASE SUBUNIT GAMMA-1"/>
    <property type="match status" value="1"/>
</dbReference>
<keyword evidence="11" id="KW-0238">DNA-binding</keyword>
<evidence type="ECO:0000256" key="3">
    <source>
        <dbReference type="ARBA" id="ARBA00007705"/>
    </source>
</evidence>
<dbReference type="FunFam" id="1.10.150.20:FF:000024">
    <property type="entry name" value="DNA polymerase gamma, catalytic subunit"/>
    <property type="match status" value="1"/>
</dbReference>
<evidence type="ECO:0000256" key="2">
    <source>
        <dbReference type="ARBA" id="ARBA00004436"/>
    </source>
</evidence>
<dbReference type="GO" id="GO:0008408">
    <property type="term" value="F:3'-5' exonuclease activity"/>
    <property type="evidence" value="ECO:0007669"/>
    <property type="project" value="TreeGrafter"/>
</dbReference>
<comment type="cofactor">
    <cofactor evidence="1">
        <name>Mg(2+)</name>
        <dbReference type="ChEBI" id="CHEBI:18420"/>
    </cofactor>
</comment>
<dbReference type="AlphaFoldDB" id="A0A8J2JD06"/>
<organism evidence="16 17">
    <name type="scientific">Allacma fusca</name>
    <dbReference type="NCBI Taxonomy" id="39272"/>
    <lineage>
        <taxon>Eukaryota</taxon>
        <taxon>Metazoa</taxon>
        <taxon>Ecdysozoa</taxon>
        <taxon>Arthropoda</taxon>
        <taxon>Hexapoda</taxon>
        <taxon>Collembola</taxon>
        <taxon>Symphypleona</taxon>
        <taxon>Sminthuridae</taxon>
        <taxon>Allacma</taxon>
    </lineage>
</organism>